<name>K3WAV9_GLOUD</name>
<proteinExistence type="predicted"/>
<dbReference type="Pfam" id="PF00169">
    <property type="entry name" value="PH"/>
    <property type="match status" value="1"/>
</dbReference>
<dbReference type="GO" id="GO:0007032">
    <property type="term" value="P:endosome organization"/>
    <property type="evidence" value="ECO:0007669"/>
    <property type="project" value="TreeGrafter"/>
</dbReference>
<dbReference type="EMBL" id="GL376634">
    <property type="status" value="NOT_ANNOTATED_CDS"/>
    <property type="molecule type" value="Genomic_DNA"/>
</dbReference>
<keyword evidence="1" id="KW-0597">Phosphoprotein</keyword>
<dbReference type="GO" id="GO:0055037">
    <property type="term" value="C:recycling endosome"/>
    <property type="evidence" value="ECO:0007669"/>
    <property type="project" value="TreeGrafter"/>
</dbReference>
<reference evidence="5" key="1">
    <citation type="journal article" date="2010" name="Genome Biol.">
        <title>Genome sequence of the necrotrophic plant pathogen Pythium ultimum reveals original pathogenicity mechanisms and effector repertoire.</title>
        <authorList>
            <person name="Levesque C.A."/>
            <person name="Brouwer H."/>
            <person name="Cano L."/>
            <person name="Hamilton J.P."/>
            <person name="Holt C."/>
            <person name="Huitema E."/>
            <person name="Raffaele S."/>
            <person name="Robideau G.P."/>
            <person name="Thines M."/>
            <person name="Win J."/>
            <person name="Zerillo M.M."/>
            <person name="Beakes G.W."/>
            <person name="Boore J.L."/>
            <person name="Busam D."/>
            <person name="Dumas B."/>
            <person name="Ferriera S."/>
            <person name="Fuerstenberg S.I."/>
            <person name="Gachon C.M."/>
            <person name="Gaulin E."/>
            <person name="Govers F."/>
            <person name="Grenville-Briggs L."/>
            <person name="Horner N."/>
            <person name="Hostetler J."/>
            <person name="Jiang R.H."/>
            <person name="Johnson J."/>
            <person name="Krajaejun T."/>
            <person name="Lin H."/>
            <person name="Meijer H.J."/>
            <person name="Moore B."/>
            <person name="Morris P."/>
            <person name="Phuntmart V."/>
            <person name="Puiu D."/>
            <person name="Shetty J."/>
            <person name="Stajich J.E."/>
            <person name="Tripathy S."/>
            <person name="Wawra S."/>
            <person name="van West P."/>
            <person name="Whitty B.R."/>
            <person name="Coutinho P.M."/>
            <person name="Henrissat B."/>
            <person name="Martin F."/>
            <person name="Thomas P.D."/>
            <person name="Tyler B.M."/>
            <person name="De Vries R.P."/>
            <person name="Kamoun S."/>
            <person name="Yandell M."/>
            <person name="Tisserat N."/>
            <person name="Buell C.R."/>
        </authorList>
    </citation>
    <scope>NUCLEOTIDE SEQUENCE</scope>
    <source>
        <strain evidence="5">DAOM:BR144</strain>
    </source>
</reference>
<evidence type="ECO:0000313" key="4">
    <source>
        <dbReference type="EnsemblProtists" id="PYU1_T002100"/>
    </source>
</evidence>
<reference evidence="5" key="2">
    <citation type="submission" date="2010-04" db="EMBL/GenBank/DDBJ databases">
        <authorList>
            <person name="Buell R."/>
            <person name="Hamilton J."/>
            <person name="Hostetler J."/>
        </authorList>
    </citation>
    <scope>NUCLEOTIDE SEQUENCE [LARGE SCALE GENOMIC DNA]</scope>
    <source>
        <strain evidence="5">DAOM:BR144</strain>
    </source>
</reference>
<dbReference type="PANTHER" id="PTHR22902:SF27">
    <property type="entry name" value="PLECKSTRIN HOMOLOGY DOMAIN-CONTAINING FAMILY A MEMBER 3"/>
    <property type="match status" value="1"/>
</dbReference>
<dbReference type="SUPFAM" id="SSF50729">
    <property type="entry name" value="PH domain-like"/>
    <property type="match status" value="1"/>
</dbReference>
<dbReference type="GO" id="GO:0005769">
    <property type="term" value="C:early endosome"/>
    <property type="evidence" value="ECO:0007669"/>
    <property type="project" value="TreeGrafter"/>
</dbReference>
<keyword evidence="5" id="KW-1185">Reference proteome</keyword>
<organism evidence="4 5">
    <name type="scientific">Globisporangium ultimum (strain ATCC 200006 / CBS 805.95 / DAOM BR144)</name>
    <name type="common">Pythium ultimum</name>
    <dbReference type="NCBI Taxonomy" id="431595"/>
    <lineage>
        <taxon>Eukaryota</taxon>
        <taxon>Sar</taxon>
        <taxon>Stramenopiles</taxon>
        <taxon>Oomycota</taxon>
        <taxon>Peronosporomycetes</taxon>
        <taxon>Pythiales</taxon>
        <taxon>Pythiaceae</taxon>
        <taxon>Globisporangium</taxon>
    </lineage>
</organism>
<dbReference type="PROSITE" id="PS50003">
    <property type="entry name" value="PH_DOMAIN"/>
    <property type="match status" value="1"/>
</dbReference>
<dbReference type="InterPro" id="IPR045188">
    <property type="entry name" value="Boi1/Boi2-like"/>
</dbReference>
<dbReference type="InterPro" id="IPR011993">
    <property type="entry name" value="PH-like_dom_sf"/>
</dbReference>
<dbReference type="SMART" id="SM00233">
    <property type="entry name" value="PH"/>
    <property type="match status" value="1"/>
</dbReference>
<evidence type="ECO:0000313" key="5">
    <source>
        <dbReference type="Proteomes" id="UP000019132"/>
    </source>
</evidence>
<dbReference type="AlphaFoldDB" id="K3WAV9"/>
<dbReference type="CDD" id="cd00821">
    <property type="entry name" value="PH"/>
    <property type="match status" value="1"/>
</dbReference>
<sequence length="210" mass="23907">MTLELPELKGYLRKKSRQDRWQRRYFEATTHYLTYYKSRESEKLLACIDLWRTQNIELNADDPSKLEFSIGIGEQSYLLKAETADEAQRWIKGLRARQHRPEGAPSEVFSRRSEQFDAESDASSEYSSRRPGYASSDTGSHGNDRKQKQKQQQQYHTNYTDSSANPIVPNANAIAAGKYPMLKTDQSVPKKSGPADDNIDAACCAPCKTM</sequence>
<dbReference type="EnsemblProtists" id="PYU1_T002100">
    <property type="protein sequence ID" value="PYU1_T002100"/>
    <property type="gene ID" value="PYU1_G002098"/>
</dbReference>
<protein>
    <recommendedName>
        <fullName evidence="3">PH domain-containing protein</fullName>
    </recommendedName>
</protein>
<dbReference type="eggNOG" id="ENOG502S1FB">
    <property type="taxonomic scope" value="Eukaryota"/>
</dbReference>
<dbReference type="VEuPathDB" id="FungiDB:PYU1_G002098"/>
<dbReference type="GO" id="GO:0001881">
    <property type="term" value="P:receptor recycling"/>
    <property type="evidence" value="ECO:0007669"/>
    <property type="project" value="TreeGrafter"/>
</dbReference>
<dbReference type="Gene3D" id="2.30.29.30">
    <property type="entry name" value="Pleckstrin-homology domain (PH domain)/Phosphotyrosine-binding domain (PTB)"/>
    <property type="match status" value="1"/>
</dbReference>
<dbReference type="HOGENOM" id="CLU_1158368_0_0_1"/>
<dbReference type="GO" id="GO:0005829">
    <property type="term" value="C:cytosol"/>
    <property type="evidence" value="ECO:0007669"/>
    <property type="project" value="GOC"/>
</dbReference>
<accession>K3WAV9</accession>
<dbReference type="GO" id="GO:0042147">
    <property type="term" value="P:retrograde transport, endosome to Golgi"/>
    <property type="evidence" value="ECO:0007669"/>
    <property type="project" value="TreeGrafter"/>
</dbReference>
<dbReference type="Proteomes" id="UP000019132">
    <property type="component" value="Unassembled WGS sequence"/>
</dbReference>
<feature type="region of interest" description="Disordered" evidence="2">
    <location>
        <begin position="95"/>
        <end position="171"/>
    </location>
</feature>
<evidence type="ECO:0000256" key="2">
    <source>
        <dbReference type="SAM" id="MobiDB-lite"/>
    </source>
</evidence>
<dbReference type="PANTHER" id="PTHR22902">
    <property type="entry name" value="SESQUIPEDALIAN"/>
    <property type="match status" value="1"/>
</dbReference>
<evidence type="ECO:0000256" key="1">
    <source>
        <dbReference type="ARBA" id="ARBA00022553"/>
    </source>
</evidence>
<dbReference type="InParanoid" id="K3WAV9"/>
<dbReference type="GO" id="GO:0005802">
    <property type="term" value="C:trans-Golgi network"/>
    <property type="evidence" value="ECO:0007669"/>
    <property type="project" value="TreeGrafter"/>
</dbReference>
<dbReference type="InterPro" id="IPR001849">
    <property type="entry name" value="PH_domain"/>
</dbReference>
<dbReference type="STRING" id="431595.K3WAV9"/>
<evidence type="ECO:0000259" key="3">
    <source>
        <dbReference type="PROSITE" id="PS50003"/>
    </source>
</evidence>
<feature type="domain" description="PH" evidence="3">
    <location>
        <begin position="5"/>
        <end position="99"/>
    </location>
</feature>
<reference evidence="4" key="3">
    <citation type="submission" date="2015-02" db="UniProtKB">
        <authorList>
            <consortium name="EnsemblProtists"/>
        </authorList>
    </citation>
    <scope>IDENTIFICATION</scope>
    <source>
        <strain evidence="4">DAOM BR144</strain>
    </source>
</reference>